<dbReference type="GO" id="GO:0006740">
    <property type="term" value="P:NADPH regeneration"/>
    <property type="evidence" value="ECO:0007669"/>
    <property type="project" value="TreeGrafter"/>
</dbReference>
<keyword evidence="7" id="KW-0521">NADP</keyword>
<dbReference type="CDD" id="cd05304">
    <property type="entry name" value="Rubrum_tdh"/>
    <property type="match status" value="1"/>
</dbReference>
<dbReference type="Gene3D" id="3.40.50.720">
    <property type="entry name" value="NAD(P)-binding Rossmann-like Domain"/>
    <property type="match status" value="2"/>
</dbReference>
<reference evidence="16" key="1">
    <citation type="submission" date="2021-05" db="EMBL/GenBank/DDBJ databases">
        <title>A free-living protist that lacks canonical eukaryotic 1 DNA replication and segregation systems.</title>
        <authorList>
            <person name="Salas-Leiva D.E."/>
            <person name="Tromer E.C."/>
            <person name="Curtis B.A."/>
            <person name="Jerlstrom-Hultqvist J."/>
            <person name="Kolisko M."/>
            <person name="Yi Z."/>
            <person name="Salas-Leiva J.S."/>
            <person name="Gallot-Lavallee L."/>
            <person name="Kops G.J.P.L."/>
            <person name="Archibald J.M."/>
            <person name="Simpson A.G.B."/>
            <person name="Roger A.J."/>
        </authorList>
    </citation>
    <scope>NUCLEOTIDE SEQUENCE</scope>
    <source>
        <strain evidence="16">BICM</strain>
    </source>
</reference>
<dbReference type="GO" id="GO:0005743">
    <property type="term" value="C:mitochondrial inner membrane"/>
    <property type="evidence" value="ECO:0007669"/>
    <property type="project" value="TreeGrafter"/>
</dbReference>
<evidence type="ECO:0000256" key="2">
    <source>
        <dbReference type="ARBA" id="ARBA00012943"/>
    </source>
</evidence>
<dbReference type="Pfam" id="PF05222">
    <property type="entry name" value="AlaDh_PNT_N"/>
    <property type="match status" value="1"/>
</dbReference>
<dbReference type="InterPro" id="IPR036291">
    <property type="entry name" value="NAD(P)-bd_dom_sf"/>
</dbReference>
<dbReference type="AlphaFoldDB" id="A0A8J6ASP8"/>
<dbReference type="InterPro" id="IPR026255">
    <property type="entry name" value="NADP_transhyd_a"/>
</dbReference>
<accession>A0A8J6ASP8</accession>
<dbReference type="SMART" id="SM01002">
    <property type="entry name" value="AlaDh_PNT_C"/>
    <property type="match status" value="1"/>
</dbReference>
<evidence type="ECO:0000256" key="12">
    <source>
        <dbReference type="ARBA" id="ARBA00048202"/>
    </source>
</evidence>
<dbReference type="EMBL" id="JAHDYR010000064">
    <property type="protein sequence ID" value="KAG9390525.1"/>
    <property type="molecule type" value="Genomic_DNA"/>
</dbReference>
<dbReference type="InterPro" id="IPR024605">
    <property type="entry name" value="NADP_transhyd_a_C"/>
</dbReference>
<evidence type="ECO:0000313" key="16">
    <source>
        <dbReference type="EMBL" id="KAG9390525.1"/>
    </source>
</evidence>
<dbReference type="Proteomes" id="UP000717585">
    <property type="component" value="Unassembled WGS sequence"/>
</dbReference>
<feature type="transmembrane region" description="Helical" evidence="13">
    <location>
        <begin position="103"/>
        <end position="128"/>
    </location>
</feature>
<keyword evidence="3" id="KW-1003">Cell membrane</keyword>
<feature type="transmembrane region" description="Helical" evidence="13">
    <location>
        <begin position="1095"/>
        <end position="1114"/>
    </location>
</feature>
<dbReference type="GO" id="GO:0008750">
    <property type="term" value="F:proton-translocating NAD(P)+ transhydrogenase activity"/>
    <property type="evidence" value="ECO:0007669"/>
    <property type="project" value="UniProtKB-EC"/>
</dbReference>
<evidence type="ECO:0000256" key="4">
    <source>
        <dbReference type="ARBA" id="ARBA00022519"/>
    </source>
</evidence>
<dbReference type="Pfam" id="PF12769">
    <property type="entry name" value="PNTB_4TM"/>
    <property type="match status" value="1"/>
</dbReference>
<dbReference type="InterPro" id="IPR029035">
    <property type="entry name" value="DHS-like_NAD/FAD-binding_dom"/>
</dbReference>
<feature type="domain" description="Alanine dehydrogenase/pyridine nucleotide transhydrogenase NAD(H)-binding" evidence="14">
    <location>
        <begin position="731"/>
        <end position="891"/>
    </location>
</feature>
<dbReference type="Pfam" id="PF02233">
    <property type="entry name" value="PNTB"/>
    <property type="match status" value="1"/>
</dbReference>
<evidence type="ECO:0000256" key="1">
    <source>
        <dbReference type="ARBA" id="ARBA00004429"/>
    </source>
</evidence>
<feature type="transmembrane region" description="Helical" evidence="13">
    <location>
        <begin position="222"/>
        <end position="241"/>
    </location>
</feature>
<dbReference type="InterPro" id="IPR007886">
    <property type="entry name" value="AlaDH/PNT_N"/>
</dbReference>
<dbReference type="PANTHER" id="PTHR10160:SF19">
    <property type="entry name" value="PROTON-TRANSLOCATING NAD(P)(+) TRANSHYDROGENASE"/>
    <property type="match status" value="1"/>
</dbReference>
<evidence type="ECO:0000259" key="15">
    <source>
        <dbReference type="SMART" id="SM01003"/>
    </source>
</evidence>
<keyword evidence="5 13" id="KW-0812">Transmembrane</keyword>
<dbReference type="NCBIfam" id="TIGR00561">
    <property type="entry name" value="pntA"/>
    <property type="match status" value="1"/>
</dbReference>
<feature type="transmembrane region" description="Helical" evidence="13">
    <location>
        <begin position="1003"/>
        <end position="1023"/>
    </location>
</feature>
<comment type="subcellular location">
    <subcellularLocation>
        <location evidence="1">Cell inner membrane</location>
        <topology evidence="1">Multi-pass membrane protein</topology>
    </subcellularLocation>
</comment>
<evidence type="ECO:0000256" key="13">
    <source>
        <dbReference type="SAM" id="Phobius"/>
    </source>
</evidence>
<dbReference type="InterPro" id="IPR034300">
    <property type="entry name" value="PNTB-like"/>
</dbReference>
<gene>
    <name evidence="16" type="ORF">J8273_7876</name>
</gene>
<evidence type="ECO:0000256" key="6">
    <source>
        <dbReference type="ARBA" id="ARBA00022741"/>
    </source>
</evidence>
<keyword evidence="6" id="KW-0547">Nucleotide-binding</keyword>
<dbReference type="SUPFAM" id="SSF51735">
    <property type="entry name" value="NAD(P)-binding Rossmann-fold domains"/>
    <property type="match status" value="1"/>
</dbReference>
<keyword evidence="17" id="KW-1185">Reference proteome</keyword>
<evidence type="ECO:0000256" key="7">
    <source>
        <dbReference type="ARBA" id="ARBA00022857"/>
    </source>
</evidence>
<keyword evidence="4" id="KW-0997">Cell inner membrane</keyword>
<keyword evidence="11 13" id="KW-0472">Membrane</keyword>
<feature type="transmembrane region" description="Helical" evidence="13">
    <location>
        <begin position="247"/>
        <end position="273"/>
    </location>
</feature>
<feature type="transmembrane region" description="Helical" evidence="13">
    <location>
        <begin position="280"/>
        <end position="300"/>
    </location>
</feature>
<sequence length="1132" mass="121967">MLDSRSLKSSKNSAREKILNLAQDPSVVHTRMVDWDQVNETMKYGADNIVAFSFVPSAALFIFAIVGLSKQSTAARGNMFAIVGMLIAILAVLYNVYHVNAEYWSKLFNIVIFLILAGAGSTVGVVIATSVKMTGMPQMVGLLNSFGGLAAVLEGFAFDVREDQAFEDMTYVVDLLLSRISIVLGVLIGTMTFVGSIWACLKLMGKPRWLVGQPRALPFRNAINVGLGIIDAILAIAFLFIPSGEPYWYISYAILIAVVIVSTLLSTAVVLAIGGADMPVVISILNSGSGWSGALTGLTLRQDGYLMIITGSIVGSSGAILAQLMCVAMNRTLLEVIKGGVQSGGLSAEEKRAQAADQKARCKTIAVEDLSATLVNCKKILIVPGYGLAVARAQRPLVEAVENLRSVGVNVTFGIHPVAGRLPGHMNILLAEAACPYNIVKTMDEVNPEMESYDAAIIIGANDTVNRDINMPVVEVWRSKAVFVIKRSLSPGYAGVTNPIFVDDNARMLFADAAKCINDLRDGISKLTAGMAKAEDTTEDLDEEETEDTYVYPEPRSTIYIPRELAEDEDRIAMSPENITRLRKIGFHVKLQTGCGVGSNFPDHLYEAVGGEIVQTHADAADAEVVLKVNLPTREEAAELFVMGENKWRTGARAEVYTATKVGPMLISFMNPGNADNKAMIEFLAEEYGVHCMCMERIPRTSRAQKMDALSSTANLAGYRACIEACNSYRALIAPKITAAGKTEPAEVLVIGAGVAGLSAIGTMRAMGAVVRAFDIRSVVKDEVKSMGAEFLEVDMDEDGAGAGGYAQTASEEFLRKEYELFHKQCKRIDIIITTAAIPNRKSPIMIKDYMVADMKPGAVIVDLAAAGGGNCELTRPGEKYVTDNGVTIIGYTDLASRMAAVASELYATNMFHILDTIADQQRDAEYVPPEDAPKAYVIRPDFVLPMEDDVIGPMTLTHNGEVMPEPKRPVGPPPSAGKVAEVVQPEVEEVAGKVPMNPQARFTLYWALPFAAVVIALLLSMFVPYKSPKGTGSMQTVLLIFALSVFIGVKIIGDVHPSLHTPLMSVTNAISGIVVLGGMMLLDKHPFYKEWTVVVGAIAIFISMVNVAGGFLITGRMLNYFKSDAPKELDV</sequence>
<dbReference type="SUPFAM" id="SSF52283">
    <property type="entry name" value="Formate/glycerate dehydrogenase catalytic domain-like"/>
    <property type="match status" value="1"/>
</dbReference>
<evidence type="ECO:0000256" key="9">
    <source>
        <dbReference type="ARBA" id="ARBA00022989"/>
    </source>
</evidence>
<feature type="transmembrane region" description="Helical" evidence="13">
    <location>
        <begin position="180"/>
        <end position="201"/>
    </location>
</feature>
<dbReference type="Gene3D" id="3.40.50.1220">
    <property type="entry name" value="TPP-binding domain"/>
    <property type="match status" value="1"/>
</dbReference>
<organism evidence="16 17">
    <name type="scientific">Carpediemonas membranifera</name>
    <dbReference type="NCBI Taxonomy" id="201153"/>
    <lineage>
        <taxon>Eukaryota</taxon>
        <taxon>Metamonada</taxon>
        <taxon>Carpediemonas-like organisms</taxon>
        <taxon>Carpediemonas</taxon>
    </lineage>
</organism>
<keyword evidence="10" id="KW-0520">NAD</keyword>
<evidence type="ECO:0000256" key="5">
    <source>
        <dbReference type="ARBA" id="ARBA00022692"/>
    </source>
</evidence>
<dbReference type="InterPro" id="IPR007698">
    <property type="entry name" value="AlaDH/PNT_NAD(H)-bd"/>
</dbReference>
<comment type="caution">
    <text evidence="16">The sequence shown here is derived from an EMBL/GenBank/DDBJ whole genome shotgun (WGS) entry which is preliminary data.</text>
</comment>
<feature type="transmembrane region" description="Helical" evidence="13">
    <location>
        <begin position="49"/>
        <end position="68"/>
    </location>
</feature>
<evidence type="ECO:0000256" key="3">
    <source>
        <dbReference type="ARBA" id="ARBA00022475"/>
    </source>
</evidence>
<feature type="domain" description="Alanine dehydrogenase/pyridine nucleotide transhydrogenase N-terminal" evidence="15">
    <location>
        <begin position="560"/>
        <end position="717"/>
    </location>
</feature>
<feature type="transmembrane region" description="Helical" evidence="13">
    <location>
        <begin position="306"/>
        <end position="328"/>
    </location>
</feature>
<dbReference type="NCBIfam" id="NF006942">
    <property type="entry name" value="PRK09424.1"/>
    <property type="match status" value="1"/>
</dbReference>
<comment type="catalytic activity">
    <reaction evidence="12">
        <text>NAD(+) + NADPH + H(+)(in) = NADH + NADP(+) + H(+)(out)</text>
        <dbReference type="Rhea" id="RHEA:47992"/>
        <dbReference type="ChEBI" id="CHEBI:15378"/>
        <dbReference type="ChEBI" id="CHEBI:57540"/>
        <dbReference type="ChEBI" id="CHEBI:57783"/>
        <dbReference type="ChEBI" id="CHEBI:57945"/>
        <dbReference type="ChEBI" id="CHEBI:58349"/>
        <dbReference type="EC" id="7.1.1.1"/>
    </reaction>
</comment>
<dbReference type="PANTHER" id="PTHR10160">
    <property type="entry name" value="NAD(P) TRANSHYDROGENASE"/>
    <property type="match status" value="1"/>
</dbReference>
<dbReference type="Pfam" id="PF01262">
    <property type="entry name" value="AlaDh_PNT_C"/>
    <property type="match status" value="1"/>
</dbReference>
<dbReference type="SMART" id="SM01003">
    <property type="entry name" value="AlaDh_PNT_N"/>
    <property type="match status" value="1"/>
</dbReference>
<evidence type="ECO:0000259" key="14">
    <source>
        <dbReference type="SMART" id="SM01002"/>
    </source>
</evidence>
<dbReference type="GO" id="GO:0050661">
    <property type="term" value="F:NADP binding"/>
    <property type="evidence" value="ECO:0007669"/>
    <property type="project" value="TreeGrafter"/>
</dbReference>
<protein>
    <recommendedName>
        <fullName evidence="2">proton-translocating NAD(P)(+) transhydrogenase</fullName>
        <ecNumber evidence="2">7.1.1.1</ecNumber>
    </recommendedName>
</protein>
<proteinExistence type="predicted"/>
<keyword evidence="9 13" id="KW-1133">Transmembrane helix</keyword>
<dbReference type="EC" id="7.1.1.1" evidence="2"/>
<feature type="transmembrane region" description="Helical" evidence="13">
    <location>
        <begin position="1066"/>
        <end position="1083"/>
    </location>
</feature>
<dbReference type="SUPFAM" id="SSF52467">
    <property type="entry name" value="DHS-like NAD/FAD-binding domain"/>
    <property type="match status" value="1"/>
</dbReference>
<dbReference type="OrthoDB" id="37244at2759"/>
<dbReference type="FunFam" id="3.40.50.720:FF:000028">
    <property type="entry name" value="NAD(P) transhydrogenase subunit alpha"/>
    <property type="match status" value="1"/>
</dbReference>
<evidence type="ECO:0000256" key="11">
    <source>
        <dbReference type="ARBA" id="ARBA00023136"/>
    </source>
</evidence>
<evidence type="ECO:0000256" key="8">
    <source>
        <dbReference type="ARBA" id="ARBA00022967"/>
    </source>
</evidence>
<feature type="transmembrane region" description="Helical" evidence="13">
    <location>
        <begin position="80"/>
        <end position="97"/>
    </location>
</feature>
<dbReference type="GO" id="GO:0005886">
    <property type="term" value="C:plasma membrane"/>
    <property type="evidence" value="ECO:0007669"/>
    <property type="project" value="UniProtKB-SubCell"/>
</dbReference>
<evidence type="ECO:0000313" key="17">
    <source>
        <dbReference type="Proteomes" id="UP000717585"/>
    </source>
</evidence>
<keyword evidence="8" id="KW-1278">Translocase</keyword>
<evidence type="ECO:0000256" key="10">
    <source>
        <dbReference type="ARBA" id="ARBA00023027"/>
    </source>
</evidence>
<feature type="transmembrane region" description="Helical" evidence="13">
    <location>
        <begin position="1035"/>
        <end position="1054"/>
    </location>
</feature>
<name>A0A8J6ASP8_9EUKA</name>